<keyword evidence="2" id="KW-1185">Reference proteome</keyword>
<proteinExistence type="predicted"/>
<evidence type="ECO:0000313" key="1">
    <source>
        <dbReference type="EMBL" id="MEV0968509.1"/>
    </source>
</evidence>
<evidence type="ECO:0000313" key="2">
    <source>
        <dbReference type="Proteomes" id="UP001551675"/>
    </source>
</evidence>
<dbReference type="RefSeq" id="WP_358131245.1">
    <property type="nucleotide sequence ID" value="NZ_JBFALK010000003.1"/>
</dbReference>
<dbReference type="EMBL" id="JBFALK010000003">
    <property type="protein sequence ID" value="MEV0968509.1"/>
    <property type="molecule type" value="Genomic_DNA"/>
</dbReference>
<comment type="caution">
    <text evidence="1">The sequence shown here is derived from an EMBL/GenBank/DDBJ whole genome shotgun (WGS) entry which is preliminary data.</text>
</comment>
<dbReference type="Proteomes" id="UP001551675">
    <property type="component" value="Unassembled WGS sequence"/>
</dbReference>
<reference evidence="1 2" key="1">
    <citation type="submission" date="2024-06" db="EMBL/GenBank/DDBJ databases">
        <title>The Natural Products Discovery Center: Release of the First 8490 Sequenced Strains for Exploring Actinobacteria Biosynthetic Diversity.</title>
        <authorList>
            <person name="Kalkreuter E."/>
            <person name="Kautsar S.A."/>
            <person name="Yang D."/>
            <person name="Bader C.D."/>
            <person name="Teijaro C.N."/>
            <person name="Fluegel L."/>
            <person name="Davis C.M."/>
            <person name="Simpson J.R."/>
            <person name="Lauterbach L."/>
            <person name="Steele A.D."/>
            <person name="Gui C."/>
            <person name="Meng S."/>
            <person name="Li G."/>
            <person name="Viehrig K."/>
            <person name="Ye F."/>
            <person name="Su P."/>
            <person name="Kiefer A.F."/>
            <person name="Nichols A."/>
            <person name="Cepeda A.J."/>
            <person name="Yan W."/>
            <person name="Fan B."/>
            <person name="Jiang Y."/>
            <person name="Adhikari A."/>
            <person name="Zheng C.-J."/>
            <person name="Schuster L."/>
            <person name="Cowan T.M."/>
            <person name="Smanski M.J."/>
            <person name="Chevrette M.G."/>
            <person name="De Carvalho L.P.S."/>
            <person name="Shen B."/>
        </authorList>
    </citation>
    <scope>NUCLEOTIDE SEQUENCE [LARGE SCALE GENOMIC DNA]</scope>
    <source>
        <strain evidence="1 2">NPDC050100</strain>
    </source>
</reference>
<protein>
    <submittedName>
        <fullName evidence="1">Uncharacterized protein</fullName>
    </submittedName>
</protein>
<sequence length="82" mass="8595">MKVVAPAKAVTEVDGLSGRRYRAPDGIYEMSDRDGRALLAAGGFLPSLSGPTSRTTGYRCTCGFGSYFTTCGRCGGTCTKES</sequence>
<organism evidence="1 2">
    <name type="scientific">Microtetraspora glauca</name>
    <dbReference type="NCBI Taxonomy" id="1996"/>
    <lineage>
        <taxon>Bacteria</taxon>
        <taxon>Bacillati</taxon>
        <taxon>Actinomycetota</taxon>
        <taxon>Actinomycetes</taxon>
        <taxon>Streptosporangiales</taxon>
        <taxon>Streptosporangiaceae</taxon>
        <taxon>Microtetraspora</taxon>
    </lineage>
</organism>
<accession>A0ABV3GA47</accession>
<name>A0ABV3GA47_MICGL</name>
<gene>
    <name evidence="1" type="ORF">AB0I59_07735</name>
</gene>